<keyword evidence="4" id="KW-1185">Reference proteome</keyword>
<evidence type="ECO:0000256" key="2">
    <source>
        <dbReference type="SAM" id="Phobius"/>
    </source>
</evidence>
<dbReference type="Proteomes" id="UP000762676">
    <property type="component" value="Unassembled WGS sequence"/>
</dbReference>
<reference evidence="3 4" key="1">
    <citation type="journal article" date="2021" name="Elife">
        <title>Chloroplast acquisition without the gene transfer in kleptoplastic sea slugs, Plakobranchus ocellatus.</title>
        <authorList>
            <person name="Maeda T."/>
            <person name="Takahashi S."/>
            <person name="Yoshida T."/>
            <person name="Shimamura S."/>
            <person name="Takaki Y."/>
            <person name="Nagai Y."/>
            <person name="Toyoda A."/>
            <person name="Suzuki Y."/>
            <person name="Arimoto A."/>
            <person name="Ishii H."/>
            <person name="Satoh N."/>
            <person name="Nishiyama T."/>
            <person name="Hasebe M."/>
            <person name="Maruyama T."/>
            <person name="Minagawa J."/>
            <person name="Obokata J."/>
            <person name="Shigenobu S."/>
        </authorList>
    </citation>
    <scope>NUCLEOTIDE SEQUENCE [LARGE SCALE GENOMIC DNA]</scope>
</reference>
<comment type="caution">
    <text evidence="3">The sequence shown here is derived from an EMBL/GenBank/DDBJ whole genome shotgun (WGS) entry which is preliminary data.</text>
</comment>
<dbReference type="EMBL" id="BMAT01013523">
    <property type="protein sequence ID" value="GFS14520.1"/>
    <property type="molecule type" value="Genomic_DNA"/>
</dbReference>
<evidence type="ECO:0000256" key="1">
    <source>
        <dbReference type="SAM" id="MobiDB-lite"/>
    </source>
</evidence>
<proteinExistence type="predicted"/>
<name>A0AAV4IWM0_9GAST</name>
<evidence type="ECO:0000313" key="4">
    <source>
        <dbReference type="Proteomes" id="UP000762676"/>
    </source>
</evidence>
<evidence type="ECO:0000313" key="3">
    <source>
        <dbReference type="EMBL" id="GFS14520.1"/>
    </source>
</evidence>
<dbReference type="AlphaFoldDB" id="A0AAV4IWM0"/>
<keyword evidence="2" id="KW-0812">Transmembrane</keyword>
<sequence>MEATTRRRKAEEVEAKGGTNKGRDEGTTQGEANGQSHGGKKGHTNEETNGVEMHTQLTFQTPFPTFMFFLASLWLCDTGASIYGYVFSSTV</sequence>
<gene>
    <name evidence="3" type="ORF">ElyMa_006748000</name>
</gene>
<organism evidence="3 4">
    <name type="scientific">Elysia marginata</name>
    <dbReference type="NCBI Taxonomy" id="1093978"/>
    <lineage>
        <taxon>Eukaryota</taxon>
        <taxon>Metazoa</taxon>
        <taxon>Spiralia</taxon>
        <taxon>Lophotrochozoa</taxon>
        <taxon>Mollusca</taxon>
        <taxon>Gastropoda</taxon>
        <taxon>Heterobranchia</taxon>
        <taxon>Euthyneura</taxon>
        <taxon>Panpulmonata</taxon>
        <taxon>Sacoglossa</taxon>
        <taxon>Placobranchoidea</taxon>
        <taxon>Plakobranchidae</taxon>
        <taxon>Elysia</taxon>
    </lineage>
</organism>
<accession>A0AAV4IWM0</accession>
<feature type="region of interest" description="Disordered" evidence="1">
    <location>
        <begin position="1"/>
        <end position="53"/>
    </location>
</feature>
<feature type="compositionally biased region" description="Basic and acidic residues" evidence="1">
    <location>
        <begin position="9"/>
        <end position="26"/>
    </location>
</feature>
<keyword evidence="2" id="KW-1133">Transmembrane helix</keyword>
<feature type="transmembrane region" description="Helical" evidence="2">
    <location>
        <begin position="66"/>
        <end position="86"/>
    </location>
</feature>
<keyword evidence="2" id="KW-0472">Membrane</keyword>
<protein>
    <submittedName>
        <fullName evidence="3">Uncharacterized protein</fullName>
    </submittedName>
</protein>